<keyword evidence="1" id="KW-0479">Metal-binding</keyword>
<dbReference type="GO" id="GO:0008270">
    <property type="term" value="F:zinc ion binding"/>
    <property type="evidence" value="ECO:0007669"/>
    <property type="project" value="UniProtKB-KW"/>
</dbReference>
<dbReference type="GO" id="GO:0003700">
    <property type="term" value="F:DNA-binding transcription factor activity"/>
    <property type="evidence" value="ECO:0007669"/>
    <property type="project" value="InterPro"/>
</dbReference>
<dbReference type="Proteomes" id="UP000728032">
    <property type="component" value="Unassembled WGS sequence"/>
</dbReference>
<dbReference type="PRINTS" id="PR00047">
    <property type="entry name" value="STROIDFINGER"/>
</dbReference>
<evidence type="ECO:0000256" key="4">
    <source>
        <dbReference type="ARBA" id="ARBA00023015"/>
    </source>
</evidence>
<dbReference type="InterPro" id="IPR013088">
    <property type="entry name" value="Znf_NHR/GATA"/>
</dbReference>
<keyword evidence="4" id="KW-0805">Transcription regulation</keyword>
<organism evidence="10">
    <name type="scientific">Oppiella nova</name>
    <dbReference type="NCBI Taxonomy" id="334625"/>
    <lineage>
        <taxon>Eukaryota</taxon>
        <taxon>Metazoa</taxon>
        <taxon>Ecdysozoa</taxon>
        <taxon>Arthropoda</taxon>
        <taxon>Chelicerata</taxon>
        <taxon>Arachnida</taxon>
        <taxon>Acari</taxon>
        <taxon>Acariformes</taxon>
        <taxon>Sarcoptiformes</taxon>
        <taxon>Oribatida</taxon>
        <taxon>Brachypylina</taxon>
        <taxon>Oppioidea</taxon>
        <taxon>Oppiidae</taxon>
        <taxon>Oppiella</taxon>
    </lineage>
</organism>
<keyword evidence="3" id="KW-0862">Zinc</keyword>
<protein>
    <recommendedName>
        <fullName evidence="9">Nuclear receptor domain-containing protein</fullName>
    </recommendedName>
</protein>
<dbReference type="Pfam" id="PF00105">
    <property type="entry name" value="zf-C4"/>
    <property type="match status" value="1"/>
</dbReference>
<dbReference type="SMART" id="SM00399">
    <property type="entry name" value="ZnF_C4"/>
    <property type="match status" value="1"/>
</dbReference>
<evidence type="ECO:0000256" key="3">
    <source>
        <dbReference type="ARBA" id="ARBA00022833"/>
    </source>
</evidence>
<dbReference type="InterPro" id="IPR001628">
    <property type="entry name" value="Znf_hrmn_rcpt"/>
</dbReference>
<reference evidence="10" key="1">
    <citation type="submission" date="2020-11" db="EMBL/GenBank/DDBJ databases">
        <authorList>
            <person name="Tran Van P."/>
        </authorList>
    </citation>
    <scope>NUCLEOTIDE SEQUENCE</scope>
</reference>
<feature type="non-terminal residue" evidence="10">
    <location>
        <position position="1"/>
    </location>
</feature>
<evidence type="ECO:0000313" key="11">
    <source>
        <dbReference type="Proteomes" id="UP000728032"/>
    </source>
</evidence>
<dbReference type="Gene3D" id="1.10.565.10">
    <property type="entry name" value="Retinoid X Receptor"/>
    <property type="match status" value="1"/>
</dbReference>
<keyword evidence="11" id="KW-1185">Reference proteome</keyword>
<dbReference type="Gene3D" id="3.30.50.10">
    <property type="entry name" value="Erythroid Transcription Factor GATA-1, subunit A"/>
    <property type="match status" value="1"/>
</dbReference>
<keyword evidence="5" id="KW-0238">DNA-binding</keyword>
<keyword evidence="8" id="KW-0539">Nucleus</keyword>
<evidence type="ECO:0000256" key="5">
    <source>
        <dbReference type="ARBA" id="ARBA00023125"/>
    </source>
</evidence>
<proteinExistence type="predicted"/>
<sequence>MSYTHDRHSNQLCSDDSTSCHQRFVSINSSHCEHWCVVCSTGAVIMCFRIPISYKSRPLNGMITNAHIFGHNIDENDDSMASSVAGSPGRLSIVSADSDQLCVVCNDVSSGKHYGAVTCEGCKGFFRRIICFQNVYTCSGQGPDKDNCPISNDSSRRKCCKSCRYKRCLAVGMRAELCVKIDGYRNGRNDTDSDDSMDPVVYGPEELKAFRMEVNTSFKYNIHLGPNEELIVCNNNKQSNAMLMNKLRLSLETNVRQFVSHIQVFRELSPRLQQKLIDGSMNELFVLMIVSNWKRYRDLIASDDLYFGDHSLDATFRSLIKAFNEMHEWMAKKNQLLRTNGYTQAMAKDMTSAALCLMSVVNNAGDGTQSDRRVDRVRDRIVLAYELN</sequence>
<keyword evidence="2" id="KW-0863">Zinc-finger</keyword>
<name>A0A7R9MGD8_9ACAR</name>
<dbReference type="EMBL" id="OC932526">
    <property type="protein sequence ID" value="CAD7659555.1"/>
    <property type="molecule type" value="Genomic_DNA"/>
</dbReference>
<dbReference type="SUPFAM" id="SSF57716">
    <property type="entry name" value="Glucocorticoid receptor-like (DNA-binding domain)"/>
    <property type="match status" value="1"/>
</dbReference>
<evidence type="ECO:0000259" key="9">
    <source>
        <dbReference type="PROSITE" id="PS51030"/>
    </source>
</evidence>
<keyword evidence="7" id="KW-0675">Receptor</keyword>
<gene>
    <name evidence="10" type="ORF">ONB1V03_LOCUS16150</name>
</gene>
<evidence type="ECO:0000256" key="1">
    <source>
        <dbReference type="ARBA" id="ARBA00022723"/>
    </source>
</evidence>
<dbReference type="PROSITE" id="PS51030">
    <property type="entry name" value="NUCLEAR_REC_DBD_2"/>
    <property type="match status" value="1"/>
</dbReference>
<dbReference type="CDD" id="cd06916">
    <property type="entry name" value="NR_DBD_like"/>
    <property type="match status" value="1"/>
</dbReference>
<dbReference type="PANTHER" id="PTHR24083">
    <property type="entry name" value="NUCLEAR HORMONE RECEPTOR"/>
    <property type="match status" value="1"/>
</dbReference>
<feature type="domain" description="Nuclear receptor" evidence="9">
    <location>
        <begin position="99"/>
        <end position="180"/>
    </location>
</feature>
<accession>A0A7R9MGD8</accession>
<evidence type="ECO:0000313" key="10">
    <source>
        <dbReference type="EMBL" id="CAD7659555.1"/>
    </source>
</evidence>
<dbReference type="EMBL" id="CAJPVJ010017701">
    <property type="protein sequence ID" value="CAG2176717.1"/>
    <property type="molecule type" value="Genomic_DNA"/>
</dbReference>
<evidence type="ECO:0000256" key="2">
    <source>
        <dbReference type="ARBA" id="ARBA00022771"/>
    </source>
</evidence>
<dbReference type="GO" id="GO:0043565">
    <property type="term" value="F:sequence-specific DNA binding"/>
    <property type="evidence" value="ECO:0007669"/>
    <property type="project" value="InterPro"/>
</dbReference>
<evidence type="ECO:0000256" key="6">
    <source>
        <dbReference type="ARBA" id="ARBA00023163"/>
    </source>
</evidence>
<evidence type="ECO:0000256" key="7">
    <source>
        <dbReference type="ARBA" id="ARBA00023170"/>
    </source>
</evidence>
<dbReference type="OrthoDB" id="6159439at2759"/>
<evidence type="ECO:0000256" key="8">
    <source>
        <dbReference type="ARBA" id="ARBA00023242"/>
    </source>
</evidence>
<keyword evidence="6" id="KW-0804">Transcription</keyword>
<dbReference type="AlphaFoldDB" id="A0A7R9MGD8"/>
<dbReference type="PROSITE" id="PS00031">
    <property type="entry name" value="NUCLEAR_REC_DBD_1"/>
    <property type="match status" value="1"/>
</dbReference>
<dbReference type="InterPro" id="IPR035500">
    <property type="entry name" value="NHR-like_dom_sf"/>
</dbReference>
<dbReference type="InterPro" id="IPR050274">
    <property type="entry name" value="Nuclear_hormone_rcpt_NR2"/>
</dbReference>
<dbReference type="SUPFAM" id="SSF48508">
    <property type="entry name" value="Nuclear receptor ligand-binding domain"/>
    <property type="match status" value="1"/>
</dbReference>